<dbReference type="RefSeq" id="XP_020048454.1">
    <property type="nucleotide sequence ID" value="XM_020194418.1"/>
</dbReference>
<feature type="region of interest" description="Disordered" evidence="3">
    <location>
        <begin position="654"/>
        <end position="674"/>
    </location>
</feature>
<dbReference type="AlphaFoldDB" id="A0A1D2VKT2"/>
<dbReference type="GO" id="GO:0008195">
    <property type="term" value="F:phosphatidate phosphatase activity"/>
    <property type="evidence" value="ECO:0007669"/>
    <property type="project" value="EnsemblFungi"/>
</dbReference>
<evidence type="ECO:0000256" key="1">
    <source>
        <dbReference type="ARBA" id="ARBA00005476"/>
    </source>
</evidence>
<dbReference type="OrthoDB" id="4567at2759"/>
<evidence type="ECO:0000313" key="6">
    <source>
        <dbReference type="Proteomes" id="UP000095038"/>
    </source>
</evidence>
<dbReference type="STRING" id="1344418.A0A1D2VKT2"/>
<gene>
    <name evidence="5" type="ORF">ASCRUDRAFT_79753</name>
</gene>
<dbReference type="GO" id="GO:0006276">
    <property type="term" value="P:plasmid maintenance"/>
    <property type="evidence" value="ECO:0007669"/>
    <property type="project" value="EnsemblFungi"/>
</dbReference>
<comment type="similarity">
    <text evidence="1">Belongs to the lipin family.</text>
</comment>
<dbReference type="Proteomes" id="UP000095038">
    <property type="component" value="Unassembled WGS sequence"/>
</dbReference>
<dbReference type="PANTHER" id="PTHR12181:SF12">
    <property type="entry name" value="PHOSPHATIDATE PHOSPHATASE"/>
    <property type="match status" value="1"/>
</dbReference>
<dbReference type="Pfam" id="PF08235">
    <property type="entry name" value="LNS2"/>
    <property type="match status" value="1"/>
</dbReference>
<evidence type="ECO:0000259" key="4">
    <source>
        <dbReference type="SMART" id="SM00775"/>
    </source>
</evidence>
<evidence type="ECO:0000256" key="3">
    <source>
        <dbReference type="SAM" id="MobiDB-lite"/>
    </source>
</evidence>
<dbReference type="GO" id="GO:0000976">
    <property type="term" value="F:transcription cis-regulatory region binding"/>
    <property type="evidence" value="ECO:0007669"/>
    <property type="project" value="EnsemblFungi"/>
</dbReference>
<dbReference type="GO" id="GO:0009060">
    <property type="term" value="P:aerobic respiration"/>
    <property type="evidence" value="ECO:0007669"/>
    <property type="project" value="EnsemblFungi"/>
</dbReference>
<dbReference type="Pfam" id="PF24565">
    <property type="entry name" value="Ned1_M"/>
    <property type="match status" value="1"/>
</dbReference>
<dbReference type="InParanoid" id="A0A1D2VKT2"/>
<accession>A0A1D2VKT2</accession>
<dbReference type="InterPro" id="IPR026058">
    <property type="entry name" value="LIPIN"/>
</dbReference>
<dbReference type="GO" id="GO:0005811">
    <property type="term" value="C:lipid droplet"/>
    <property type="evidence" value="ECO:0007669"/>
    <property type="project" value="EnsemblFungi"/>
</dbReference>
<dbReference type="InterPro" id="IPR013209">
    <property type="entry name" value="LNS2"/>
</dbReference>
<dbReference type="GeneID" id="30968054"/>
<dbReference type="GO" id="GO:0008654">
    <property type="term" value="P:phospholipid biosynthetic process"/>
    <property type="evidence" value="ECO:0007669"/>
    <property type="project" value="EnsemblFungi"/>
</dbReference>
<reference evidence="6" key="1">
    <citation type="submission" date="2016-05" db="EMBL/GenBank/DDBJ databases">
        <title>Comparative genomics of biotechnologically important yeasts.</title>
        <authorList>
            <consortium name="DOE Joint Genome Institute"/>
            <person name="Riley R."/>
            <person name="Haridas S."/>
            <person name="Wolfe K.H."/>
            <person name="Lopes M.R."/>
            <person name="Hittinger C.T."/>
            <person name="Goker M."/>
            <person name="Salamov A."/>
            <person name="Wisecaver J."/>
            <person name="Long T.M."/>
            <person name="Aerts A.L."/>
            <person name="Barry K."/>
            <person name="Choi C."/>
            <person name="Clum A."/>
            <person name="Coughlan A.Y."/>
            <person name="Deshpande S."/>
            <person name="Douglass A.P."/>
            <person name="Hanson S.J."/>
            <person name="Klenk H.-P."/>
            <person name="Labutti K."/>
            <person name="Lapidus A."/>
            <person name="Lindquist E."/>
            <person name="Lipzen A."/>
            <person name="Meier-Kolthoff J.P."/>
            <person name="Ohm R.A."/>
            <person name="Otillar R.P."/>
            <person name="Pangilinan J."/>
            <person name="Peng Y."/>
            <person name="Rokas A."/>
            <person name="Rosa C.A."/>
            <person name="Scheuner C."/>
            <person name="Sibirny A.A."/>
            <person name="Slot J.C."/>
            <person name="Stielow J.B."/>
            <person name="Sun H."/>
            <person name="Kurtzman C.P."/>
            <person name="Blackwell M."/>
            <person name="Grigoriev I.V."/>
            <person name="Jeffries T.W."/>
        </authorList>
    </citation>
    <scope>NUCLEOTIDE SEQUENCE [LARGE SCALE GENOMIC DNA]</scope>
    <source>
        <strain evidence="6">DSM 1968</strain>
    </source>
</reference>
<name>A0A1D2VKT2_9ASCO</name>
<feature type="compositionally biased region" description="Polar residues" evidence="3">
    <location>
        <begin position="102"/>
        <end position="112"/>
    </location>
</feature>
<dbReference type="GO" id="GO:0009062">
    <property type="term" value="P:fatty acid catabolic process"/>
    <property type="evidence" value="ECO:0007669"/>
    <property type="project" value="TreeGrafter"/>
</dbReference>
<evidence type="ECO:0000256" key="2">
    <source>
        <dbReference type="ARBA" id="ARBA00022553"/>
    </source>
</evidence>
<feature type="region of interest" description="Disordered" evidence="3">
    <location>
        <begin position="102"/>
        <end position="136"/>
    </location>
</feature>
<dbReference type="GO" id="GO:0005773">
    <property type="term" value="C:vacuole"/>
    <property type="evidence" value="ECO:0007669"/>
    <property type="project" value="EnsemblFungi"/>
</dbReference>
<dbReference type="EMBL" id="KV454477">
    <property type="protein sequence ID" value="ODV62147.1"/>
    <property type="molecule type" value="Genomic_DNA"/>
</dbReference>
<dbReference type="InterPro" id="IPR007651">
    <property type="entry name" value="Lipin_N"/>
</dbReference>
<feature type="compositionally biased region" description="Low complexity" evidence="3">
    <location>
        <begin position="113"/>
        <end position="133"/>
    </location>
</feature>
<dbReference type="GO" id="GO:0005829">
    <property type="term" value="C:cytosol"/>
    <property type="evidence" value="ECO:0007669"/>
    <property type="project" value="EnsemblFungi"/>
</dbReference>
<keyword evidence="2" id="KW-0597">Phosphoprotein</keyword>
<keyword evidence="6" id="KW-1185">Reference proteome</keyword>
<feature type="domain" description="LNS2/PITP" evidence="4">
    <location>
        <begin position="394"/>
        <end position="551"/>
    </location>
</feature>
<dbReference type="SUPFAM" id="SSF56784">
    <property type="entry name" value="HAD-like"/>
    <property type="match status" value="1"/>
</dbReference>
<dbReference type="InterPro" id="IPR036412">
    <property type="entry name" value="HAD-like_sf"/>
</dbReference>
<organism evidence="5 6">
    <name type="scientific">Ascoidea rubescens DSM 1968</name>
    <dbReference type="NCBI Taxonomy" id="1344418"/>
    <lineage>
        <taxon>Eukaryota</taxon>
        <taxon>Fungi</taxon>
        <taxon>Dikarya</taxon>
        <taxon>Ascomycota</taxon>
        <taxon>Saccharomycotina</taxon>
        <taxon>Saccharomycetes</taxon>
        <taxon>Ascoideaceae</taxon>
        <taxon>Ascoidea</taxon>
    </lineage>
</organism>
<dbReference type="InterPro" id="IPR031315">
    <property type="entry name" value="LNS2/PITP"/>
</dbReference>
<evidence type="ECO:0000313" key="5">
    <source>
        <dbReference type="EMBL" id="ODV62147.1"/>
    </source>
</evidence>
<protein>
    <submittedName>
        <fullName evidence="5">LNS2-domain-containing protein</fullName>
    </submittedName>
</protein>
<dbReference type="GO" id="GO:0042144">
    <property type="term" value="P:vacuole fusion, non-autophagic"/>
    <property type="evidence" value="ECO:0007669"/>
    <property type="project" value="EnsemblFungi"/>
</dbReference>
<sequence length="863" mass="96943">MNYFGRAIGSVSKTWNSINPATLSGAIDVVVVEQQDGELFCSPFHIRFGKFQLLRPNQKKVNFKVNDKLTNLPMKLGEAGEAYFVFQADNDSNIPNELITSPVVSASSSPDTSPKVSPASSPLSSPTLTSTQPINDSVDFFDINSERHDGKEDSDPSIDPPNIKVLDSFPEINTASIQNFETNKYAAERNPFLQRNSSPNINRSFSSINSREIALERARKLTHTLSLKNIPTKIESNGDLLLDINGYKSNEENIQNSDELIKKLLSEEFGNDYDLSTIMHTDEEGNIRIYSYANELNSSNTENSNDTYTTCVSPNSFCESTSSLDLKSQNQEHNLSTDAQNLPEIYYFKTIRLTSEQLKCLNLKSGKNTMQFTVDKTKATITSRIFLWKYNVPIVISDIDGTITKSDALGHVFTMIGRDWTHNGVAKLFTDIELNGYNTLYLTARSIGQADSTRSYLKSIEQGGISLPEGPVILSPDRLMAALKREIILKKPEVFKMACLNDLKNLYGNCYPPPFYAGFGNRITDALSYRSVNIPSSRIFTINPVGEVHMELLELAGYKSSYIHINELVDHFFPPVNIDNPLRIDERFTDLVFWRDPLPDLSDEESEGNTDLNKNQSIPIISDYQMKSFSNVSDGHKKKNKVAEEDISASINEYDQELSSEDENPKANSNDADYSDFEGEYEEEENDDDDDDGDDECFDILYSNNITKNLHGTQGSTAKNRVCGNQFDNGIKNHNSSLNLSKEKEMITDLTVILGDVASEANKFVSNESQSETDDLDRDLIKEISKEINKMKIDENDTVDSSGALNGIGLHKIQSRFVRATEVMANIKVEEQQQQYSEKKNTESKLDVQNKLKLNLRSSNEYY</sequence>
<dbReference type="FunCoup" id="A0A1D2VKT2">
    <property type="interactions" value="417"/>
</dbReference>
<dbReference type="GO" id="GO:0019432">
    <property type="term" value="P:triglyceride biosynthetic process"/>
    <property type="evidence" value="ECO:0007669"/>
    <property type="project" value="EnsemblFungi"/>
</dbReference>
<proteinExistence type="inferred from homology"/>
<dbReference type="Pfam" id="PF04571">
    <property type="entry name" value="Lipin_N"/>
    <property type="match status" value="1"/>
</dbReference>
<dbReference type="PANTHER" id="PTHR12181">
    <property type="entry name" value="LIPIN"/>
    <property type="match status" value="1"/>
</dbReference>
<dbReference type="GO" id="GO:0034389">
    <property type="term" value="P:lipid droplet organization"/>
    <property type="evidence" value="ECO:0007669"/>
    <property type="project" value="EnsemblFungi"/>
</dbReference>
<dbReference type="FunFam" id="3.40.50.1000:FF:000063">
    <property type="entry name" value="Nuclear elongation and deformation protein"/>
    <property type="match status" value="1"/>
</dbReference>
<dbReference type="GO" id="GO:0031965">
    <property type="term" value="C:nuclear membrane"/>
    <property type="evidence" value="ECO:0007669"/>
    <property type="project" value="EnsemblFungi"/>
</dbReference>
<dbReference type="GO" id="GO:0006651">
    <property type="term" value="P:diacylglycerol biosynthetic process"/>
    <property type="evidence" value="ECO:0007669"/>
    <property type="project" value="EnsemblFungi"/>
</dbReference>
<dbReference type="InterPro" id="IPR057124">
    <property type="entry name" value="Ned1-like_M"/>
</dbReference>
<dbReference type="SMART" id="SM00775">
    <property type="entry name" value="LNS2"/>
    <property type="match status" value="1"/>
</dbReference>